<evidence type="ECO:0000256" key="3">
    <source>
        <dbReference type="ARBA" id="ARBA00022705"/>
    </source>
</evidence>
<dbReference type="Proteomes" id="UP000051530">
    <property type="component" value="Unassembled WGS sequence"/>
</dbReference>
<evidence type="ECO:0000256" key="12">
    <source>
        <dbReference type="SAM" id="Coils"/>
    </source>
</evidence>
<dbReference type="EMBL" id="LGUB01000548">
    <property type="protein sequence ID" value="KRH92983.1"/>
    <property type="molecule type" value="Genomic_DNA"/>
</dbReference>
<keyword evidence="6 11" id="KW-0347">Helicase</keyword>
<dbReference type="FunFam" id="2.20.28.10:FF:000003">
    <property type="entry name" value="DNA helicase"/>
    <property type="match status" value="1"/>
</dbReference>
<keyword evidence="4 10" id="KW-0547">Nucleotide-binding</keyword>
<evidence type="ECO:0000313" key="15">
    <source>
        <dbReference type="Proteomes" id="UP000051530"/>
    </source>
</evidence>
<comment type="caution">
    <text evidence="14">The sequence shown here is derived from an EMBL/GenBank/DDBJ whole genome shotgun (WGS) entry which is preliminary data.</text>
</comment>
<dbReference type="GO" id="GO:0031261">
    <property type="term" value="C:DNA replication preinitiation complex"/>
    <property type="evidence" value="ECO:0007669"/>
    <property type="project" value="UniProtKB-ARBA"/>
</dbReference>
<dbReference type="InterPro" id="IPR001208">
    <property type="entry name" value="MCM_dom"/>
</dbReference>
<dbReference type="PROSITE" id="PS50051">
    <property type="entry name" value="MCM_2"/>
    <property type="match status" value="1"/>
</dbReference>
<proteinExistence type="inferred from homology"/>
<keyword evidence="5 11" id="KW-0378">Hydrolase</keyword>
<dbReference type="SUPFAM" id="SSF52540">
    <property type="entry name" value="P-loop containing nucleoside triphosphate hydrolases"/>
    <property type="match status" value="1"/>
</dbReference>
<keyword evidence="3 11" id="KW-0235">DNA replication</keyword>
<dbReference type="FunFam" id="3.40.50.300:FF:002469">
    <property type="entry name" value="Cell division control protein 21"/>
    <property type="match status" value="1"/>
</dbReference>
<evidence type="ECO:0000256" key="9">
    <source>
        <dbReference type="ARBA" id="ARBA00023242"/>
    </source>
</evidence>
<dbReference type="PANTHER" id="PTHR11630:SF66">
    <property type="entry name" value="DNA REPLICATION LICENSING FACTOR MCM4"/>
    <property type="match status" value="1"/>
</dbReference>
<sequence length="739" mass="83340">MTIDQNLSSNLTFEASQDTHNLLTTPHDIQTDPIEPYSTLEEVYEKVKLIWGTTININETIDTFKEILSLYYSEQIKKMIFLEQNVLKLDNLYELNDKFINYPSEIIPLLKKALFDYILEIQPQWKKDVEISFSISNDNSNFLKGSLVSFKNLNTSLIDKIVMIKGIVLRISPILPELIKACYICQSCNNTIFIERVKNIINEPTICPCGINYNYTINYNKSVLIDKQILKIQEINEEPITVTVILYNDYGISPGDRVNVLGILRASAILGYNQVSNVFKGLIEGITVEKSALSSIKSDESIEHPAIEPNYDILSQDIIQENSGDKITSDYSPFAFEDRYEKLTDLIAPSIYGHRDVKKALLLMLVGGITKRHLNANLRGNINILLAGDPGVAKSQLLSFVNNISKGIYTSGNGSTAAGLSASVTRDLETGAFVLESGALTLSDRGICIIDEFDKMNLHAQGVLHESMEQQTISIAKAGIITTLNARCSVLASCNPKESVWNRNKSIRENINIVPTLLSRFDLIFILLDGNDPVVDKRMADFILNFYTAEKLISREDGITENAPTSKTNDLDVLKKEIERSKNVICTISQEASEEIIHQYILLRNKSNKNIISATTRQLDAIIRLSEAHCKTRMSLKVEKQDVLEAIRLIKESMLMYAIDPVTGKIDIDLISGRSARERNELKEVKNMIKKEIKKKKKILKQDIVEMFGEIGQIGLNELIDEEEVLMEGEMVIYYNQKE</sequence>
<dbReference type="Pfam" id="PF17855">
    <property type="entry name" value="MCM_lid"/>
    <property type="match status" value="1"/>
</dbReference>
<evidence type="ECO:0000256" key="8">
    <source>
        <dbReference type="ARBA" id="ARBA00023125"/>
    </source>
</evidence>
<evidence type="ECO:0000256" key="1">
    <source>
        <dbReference type="ARBA" id="ARBA00004123"/>
    </source>
</evidence>
<dbReference type="GO" id="GO:0006270">
    <property type="term" value="P:DNA replication initiation"/>
    <property type="evidence" value="ECO:0007669"/>
    <property type="project" value="InterPro"/>
</dbReference>
<dbReference type="GO" id="GO:0006279">
    <property type="term" value="P:premeiotic DNA replication"/>
    <property type="evidence" value="ECO:0007669"/>
    <property type="project" value="UniProtKB-ARBA"/>
</dbReference>
<evidence type="ECO:0000256" key="6">
    <source>
        <dbReference type="ARBA" id="ARBA00022806"/>
    </source>
</evidence>
<evidence type="ECO:0000313" key="14">
    <source>
        <dbReference type="EMBL" id="KRH92983.1"/>
    </source>
</evidence>
<dbReference type="GO" id="GO:0016787">
    <property type="term" value="F:hydrolase activity"/>
    <property type="evidence" value="ECO:0007669"/>
    <property type="project" value="UniProtKB-KW"/>
</dbReference>
<keyword evidence="8 10" id="KW-0238">DNA-binding</keyword>
<dbReference type="InterPro" id="IPR012340">
    <property type="entry name" value="NA-bd_OB-fold"/>
</dbReference>
<dbReference type="GO" id="GO:0005656">
    <property type="term" value="C:nuclear pre-replicative complex"/>
    <property type="evidence" value="ECO:0007669"/>
    <property type="project" value="UniProtKB-ARBA"/>
</dbReference>
<dbReference type="AlphaFoldDB" id="A0A0R0M1T4"/>
<dbReference type="PANTHER" id="PTHR11630">
    <property type="entry name" value="DNA REPLICATION LICENSING FACTOR MCM FAMILY MEMBER"/>
    <property type="match status" value="1"/>
</dbReference>
<dbReference type="InterPro" id="IPR041562">
    <property type="entry name" value="MCM_lid"/>
</dbReference>
<comment type="subcellular location">
    <subcellularLocation>
        <location evidence="1">Nucleus</location>
    </subcellularLocation>
</comment>
<dbReference type="GO" id="GO:0097373">
    <property type="term" value="C:MCM core complex"/>
    <property type="evidence" value="ECO:0007669"/>
    <property type="project" value="UniProtKB-ARBA"/>
</dbReference>
<evidence type="ECO:0000256" key="10">
    <source>
        <dbReference type="RuleBase" id="RU004070"/>
    </source>
</evidence>
<dbReference type="PRINTS" id="PR01660">
    <property type="entry name" value="MCMPROTEIN4"/>
</dbReference>
<evidence type="ECO:0000256" key="11">
    <source>
        <dbReference type="RuleBase" id="RU368062"/>
    </source>
</evidence>
<dbReference type="InterPro" id="IPR031327">
    <property type="entry name" value="MCM"/>
</dbReference>
<evidence type="ECO:0000259" key="13">
    <source>
        <dbReference type="PROSITE" id="PS50051"/>
    </source>
</evidence>
<keyword evidence="9 11" id="KW-0539">Nucleus</keyword>
<feature type="coiled-coil region" evidence="12">
    <location>
        <begin position="675"/>
        <end position="702"/>
    </location>
</feature>
<feature type="domain" description="MCM C-terminal AAA(+) ATPase" evidence="13">
    <location>
        <begin position="339"/>
        <end position="543"/>
    </location>
</feature>
<dbReference type="GO" id="GO:0003697">
    <property type="term" value="F:single-stranded DNA binding"/>
    <property type="evidence" value="ECO:0007669"/>
    <property type="project" value="TreeGrafter"/>
</dbReference>
<dbReference type="GO" id="GO:0017116">
    <property type="term" value="F:single-stranded DNA helicase activity"/>
    <property type="evidence" value="ECO:0007669"/>
    <property type="project" value="TreeGrafter"/>
</dbReference>
<dbReference type="GO" id="GO:0043596">
    <property type="term" value="C:nuclear replication fork"/>
    <property type="evidence" value="ECO:0007669"/>
    <property type="project" value="UniProtKB-ARBA"/>
</dbReference>
<evidence type="ECO:0000256" key="2">
    <source>
        <dbReference type="ARBA" id="ARBA00008010"/>
    </source>
</evidence>
<dbReference type="EC" id="3.6.4.12" evidence="11"/>
<dbReference type="Pfam" id="PF17207">
    <property type="entry name" value="MCM_OB"/>
    <property type="match status" value="1"/>
</dbReference>
<name>A0A0R0M1T4_9MICR</name>
<comment type="function">
    <text evidence="11">Acts as component of the MCM2-7 complex (MCM complex) which is the replicative helicase essential for 'once per cell cycle' DNA replication initiation and elongation in eukaryotic cells. The active ATPase sites in the MCM2-7 ring are formed through the interaction surfaces of two neighboring subunits such that a critical structure of a conserved arginine finger motif is provided in trans relative to the ATP-binding site of the Walker A box of the adjacent subunit. The six ATPase active sites, however, are likely to contribute differentially to the complex helicase activity.</text>
</comment>
<evidence type="ECO:0000256" key="5">
    <source>
        <dbReference type="ARBA" id="ARBA00022801"/>
    </source>
</evidence>
<comment type="similarity">
    <text evidence="2 10">Belongs to the MCM family.</text>
</comment>
<keyword evidence="12" id="KW-0175">Coiled coil</keyword>
<accession>A0A0R0M1T4</accession>
<dbReference type="InterPro" id="IPR008047">
    <property type="entry name" value="MCM_4"/>
</dbReference>
<dbReference type="SMART" id="SM00350">
    <property type="entry name" value="MCM"/>
    <property type="match status" value="1"/>
</dbReference>
<comment type="subunit">
    <text evidence="11">Component of the MCM2-7 complex.</text>
</comment>
<keyword evidence="7 10" id="KW-0067">ATP-binding</keyword>
<dbReference type="SUPFAM" id="SSF50249">
    <property type="entry name" value="Nucleic acid-binding proteins"/>
    <property type="match status" value="1"/>
</dbReference>
<protein>
    <recommendedName>
        <fullName evidence="11">DNA replication licensing factor MCM4</fullName>
        <ecNumber evidence="11">3.6.4.12</ecNumber>
    </recommendedName>
</protein>
<dbReference type="InterPro" id="IPR027417">
    <property type="entry name" value="P-loop_NTPase"/>
</dbReference>
<dbReference type="OrthoDB" id="10251574at2759"/>
<keyword evidence="15" id="KW-1185">Reference proteome</keyword>
<organism evidence="14 15">
    <name type="scientific">Pseudoloma neurophilia</name>
    <dbReference type="NCBI Taxonomy" id="146866"/>
    <lineage>
        <taxon>Eukaryota</taxon>
        <taxon>Fungi</taxon>
        <taxon>Fungi incertae sedis</taxon>
        <taxon>Microsporidia</taxon>
        <taxon>Pseudoloma</taxon>
    </lineage>
</organism>
<dbReference type="Gene3D" id="3.40.50.300">
    <property type="entry name" value="P-loop containing nucleotide triphosphate hydrolases"/>
    <property type="match status" value="1"/>
</dbReference>
<dbReference type="VEuPathDB" id="MicrosporidiaDB:M153_18230002268"/>
<dbReference type="GO" id="GO:0042555">
    <property type="term" value="C:MCM complex"/>
    <property type="evidence" value="ECO:0007669"/>
    <property type="project" value="UniProtKB-UniRule"/>
</dbReference>
<evidence type="ECO:0000256" key="4">
    <source>
        <dbReference type="ARBA" id="ARBA00022741"/>
    </source>
</evidence>
<comment type="catalytic activity">
    <reaction evidence="11">
        <text>ATP + H2O = ADP + phosphate + H(+)</text>
        <dbReference type="Rhea" id="RHEA:13065"/>
        <dbReference type="ChEBI" id="CHEBI:15377"/>
        <dbReference type="ChEBI" id="CHEBI:15378"/>
        <dbReference type="ChEBI" id="CHEBI:30616"/>
        <dbReference type="ChEBI" id="CHEBI:43474"/>
        <dbReference type="ChEBI" id="CHEBI:456216"/>
        <dbReference type="EC" id="3.6.4.12"/>
    </reaction>
</comment>
<dbReference type="InterPro" id="IPR033762">
    <property type="entry name" value="MCM_OB"/>
</dbReference>
<dbReference type="Gene3D" id="2.40.50.140">
    <property type="entry name" value="Nucleic acid-binding proteins"/>
    <property type="match status" value="1"/>
</dbReference>
<dbReference type="Gene3D" id="2.20.28.10">
    <property type="match status" value="1"/>
</dbReference>
<dbReference type="Pfam" id="PF00493">
    <property type="entry name" value="MCM"/>
    <property type="match status" value="1"/>
</dbReference>
<dbReference type="PRINTS" id="PR01657">
    <property type="entry name" value="MCMFAMILY"/>
</dbReference>
<dbReference type="GO" id="GO:0005524">
    <property type="term" value="F:ATP binding"/>
    <property type="evidence" value="ECO:0007669"/>
    <property type="project" value="UniProtKB-UniRule"/>
</dbReference>
<reference evidence="14 15" key="1">
    <citation type="submission" date="2015-07" db="EMBL/GenBank/DDBJ databases">
        <title>The genome of Pseudoloma neurophilia, a relevant intracellular parasite of the zebrafish.</title>
        <authorList>
            <person name="Ndikumana S."/>
            <person name="Pelin A."/>
            <person name="Sanders J."/>
            <person name="Corradi N."/>
        </authorList>
    </citation>
    <scope>NUCLEOTIDE SEQUENCE [LARGE SCALE GENOMIC DNA]</scope>
    <source>
        <strain evidence="14 15">MK1</strain>
    </source>
</reference>
<gene>
    <name evidence="14" type="ORF">M153_18230002268</name>
</gene>
<evidence type="ECO:0000256" key="7">
    <source>
        <dbReference type="ARBA" id="ARBA00022840"/>
    </source>
</evidence>